<dbReference type="AlphaFoldDB" id="A0A5C8ELT2"/>
<dbReference type="Proteomes" id="UP000325002">
    <property type="component" value="Unassembled WGS sequence"/>
</dbReference>
<protein>
    <submittedName>
        <fullName evidence="1">Uncharacterized protein</fullName>
    </submittedName>
</protein>
<evidence type="ECO:0000313" key="1">
    <source>
        <dbReference type="EMBL" id="TXJ38929.1"/>
    </source>
</evidence>
<reference evidence="1 2" key="1">
    <citation type="journal article" date="1992" name="Lakartidningen">
        <title>[Penicillin V and not amoxicillin is the first choice preparation in acute otitis].</title>
        <authorList>
            <person name="Kamme C."/>
            <person name="Lundgren K."/>
            <person name="Prellner K."/>
        </authorList>
    </citation>
    <scope>NUCLEOTIDE SEQUENCE [LARGE SCALE GENOMIC DNA]</scope>
    <source>
        <strain evidence="1 2">PC3997IV</strain>
    </source>
</reference>
<proteinExistence type="predicted"/>
<organism evidence="1 2">
    <name type="scientific">Brachyspira aalborgi</name>
    <dbReference type="NCBI Taxonomy" id="29522"/>
    <lineage>
        <taxon>Bacteria</taxon>
        <taxon>Pseudomonadati</taxon>
        <taxon>Spirochaetota</taxon>
        <taxon>Spirochaetia</taxon>
        <taxon>Brachyspirales</taxon>
        <taxon>Brachyspiraceae</taxon>
        <taxon>Brachyspira</taxon>
    </lineage>
</organism>
<dbReference type="EMBL" id="SAYD01000018">
    <property type="protein sequence ID" value="TXJ38929.1"/>
    <property type="molecule type" value="Genomic_DNA"/>
</dbReference>
<accession>A0A5C8ELT2</accession>
<name>A0A5C8ELT2_9SPIR</name>
<comment type="caution">
    <text evidence="1">The sequence shown here is derived from an EMBL/GenBank/DDBJ whole genome shotgun (WGS) entry which is preliminary data.</text>
</comment>
<evidence type="ECO:0000313" key="2">
    <source>
        <dbReference type="Proteomes" id="UP000325002"/>
    </source>
</evidence>
<gene>
    <name evidence="1" type="ORF">EPJ81_07340</name>
</gene>
<sequence length="122" mass="14015">MGKYRDKDIYKAFDENPYWDDASKLDVEVSEDGNATKIKGYAMRPKEASPFDFNISKWKKTTKGGKIIKVEAEIIIPILECSDLKNIIIVYDYVSSTLYIRFIKPLNVGDKEYLFNGTKQSS</sequence>
<dbReference type="RefSeq" id="WP_147546686.1">
    <property type="nucleotide sequence ID" value="NZ_SAYD01000018.1"/>
</dbReference>